<proteinExistence type="predicted"/>
<gene>
    <name evidence="2" type="ORF">SFRICE_005181</name>
</gene>
<dbReference type="EMBL" id="ODYU01008121">
    <property type="protein sequence ID" value="SOQ51455.1"/>
    <property type="molecule type" value="Genomic_DNA"/>
</dbReference>
<feature type="region of interest" description="Disordered" evidence="1">
    <location>
        <begin position="1"/>
        <end position="52"/>
    </location>
</feature>
<dbReference type="AlphaFoldDB" id="A0A2H1WED7"/>
<reference evidence="2" key="1">
    <citation type="submission" date="2016-07" db="EMBL/GenBank/DDBJ databases">
        <authorList>
            <person name="Bretaudeau A."/>
        </authorList>
    </citation>
    <scope>NUCLEOTIDE SEQUENCE</scope>
    <source>
        <strain evidence="2">Rice</strain>
        <tissue evidence="2">Whole body</tissue>
    </source>
</reference>
<organism evidence="2">
    <name type="scientific">Spodoptera frugiperda</name>
    <name type="common">Fall armyworm</name>
    <dbReference type="NCBI Taxonomy" id="7108"/>
    <lineage>
        <taxon>Eukaryota</taxon>
        <taxon>Metazoa</taxon>
        <taxon>Ecdysozoa</taxon>
        <taxon>Arthropoda</taxon>
        <taxon>Hexapoda</taxon>
        <taxon>Insecta</taxon>
        <taxon>Pterygota</taxon>
        <taxon>Neoptera</taxon>
        <taxon>Endopterygota</taxon>
        <taxon>Lepidoptera</taxon>
        <taxon>Glossata</taxon>
        <taxon>Ditrysia</taxon>
        <taxon>Noctuoidea</taxon>
        <taxon>Noctuidae</taxon>
        <taxon>Amphipyrinae</taxon>
        <taxon>Spodoptera</taxon>
    </lineage>
</organism>
<sequence>MIGGSQTHPQQRSRAHPRIRWHQSQSQEASTGGSAPGLCRTDRRRNRPGSDLDCTVGAVARQLAAAQRVAGSIPARSNSSCDPQIVVSGLGVMCIRFVLFQRLDYDGVLVYLNTASVCLWKPPPGAPYTAEGAPPPDCGGRTESEIVSSIGQ</sequence>
<protein>
    <submittedName>
        <fullName evidence="2">SFRICE_005181</fullName>
    </submittedName>
</protein>
<feature type="compositionally biased region" description="Polar residues" evidence="1">
    <location>
        <begin position="1"/>
        <end position="10"/>
    </location>
</feature>
<name>A0A2H1WED7_SPOFR</name>
<feature type="region of interest" description="Disordered" evidence="1">
    <location>
        <begin position="130"/>
        <end position="152"/>
    </location>
</feature>
<feature type="compositionally biased region" description="Polar residues" evidence="1">
    <location>
        <begin position="22"/>
        <end position="33"/>
    </location>
</feature>
<evidence type="ECO:0000313" key="2">
    <source>
        <dbReference type="EMBL" id="SOQ51455.1"/>
    </source>
</evidence>
<evidence type="ECO:0000256" key="1">
    <source>
        <dbReference type="SAM" id="MobiDB-lite"/>
    </source>
</evidence>
<feature type="compositionally biased region" description="Basic residues" evidence="1">
    <location>
        <begin position="11"/>
        <end position="21"/>
    </location>
</feature>
<accession>A0A2H1WED7</accession>